<protein>
    <recommendedName>
        <fullName evidence="3">Lipoprotein</fullName>
    </recommendedName>
</protein>
<sequence length="212" mass="23850">MKFKSSLYILSLTITTSILHSCAPAVTKANNAESIALSHKTIAILPPKVIIEIKDVSKKDEIYKQEVLESDVFHKNFYEYLQKMKNENKLKVNLQDYTETKKLLQDNNVTNLSKVSYKELLTILDVDAIITSRVSLAKPLTNAEALLSSMATFGAFSSKVNTIDISIIDKNTNRAFWNYNWIGAGVFESNNSITKSLMKAAANRFPYKISEN</sequence>
<evidence type="ECO:0000313" key="1">
    <source>
        <dbReference type="EMBL" id="OPB79653.1"/>
    </source>
</evidence>
<dbReference type="EMBL" id="MAIC01000004">
    <property type="protein sequence ID" value="OPB79653.1"/>
    <property type="molecule type" value="Genomic_DNA"/>
</dbReference>
<comment type="caution">
    <text evidence="1">The sequence shown here is derived from an EMBL/GenBank/DDBJ whole genome shotgun (WGS) entry which is preliminary data.</text>
</comment>
<reference evidence="1 2" key="1">
    <citation type="submission" date="2016-06" db="EMBL/GenBank/DDBJ databases">
        <authorList>
            <person name="Nicholson A.C."/>
        </authorList>
    </citation>
    <scope>NUCLEOTIDE SEQUENCE [LARGE SCALE GENOMIC DNA]</scope>
    <source>
        <strain evidence="1 2">G4123</strain>
    </source>
</reference>
<dbReference type="RefSeq" id="WP_078402175.1">
    <property type="nucleotide sequence ID" value="NZ_CP016377.1"/>
</dbReference>
<proteinExistence type="predicted"/>
<dbReference type="Proteomes" id="UP000190816">
    <property type="component" value="Unassembled WGS sequence"/>
</dbReference>
<dbReference type="Gene3D" id="3.40.50.10610">
    <property type="entry name" value="ABC-type transport auxiliary lipoprotein component"/>
    <property type="match status" value="1"/>
</dbReference>
<organism evidence="1 2">
    <name type="scientific">Elizabethkingia ursingii</name>
    <dbReference type="NCBI Taxonomy" id="1756150"/>
    <lineage>
        <taxon>Bacteria</taxon>
        <taxon>Pseudomonadati</taxon>
        <taxon>Bacteroidota</taxon>
        <taxon>Flavobacteriia</taxon>
        <taxon>Flavobacteriales</taxon>
        <taxon>Weeksellaceae</taxon>
        <taxon>Elizabethkingia</taxon>
    </lineage>
</organism>
<evidence type="ECO:0008006" key="3">
    <source>
        <dbReference type="Google" id="ProtNLM"/>
    </source>
</evidence>
<accession>A0AAJ3NFA4</accession>
<dbReference type="AlphaFoldDB" id="A0AAJ3NFA4"/>
<evidence type="ECO:0000313" key="2">
    <source>
        <dbReference type="Proteomes" id="UP000190816"/>
    </source>
</evidence>
<dbReference type="KEGG" id="ego:BBD34_02040"/>
<name>A0AAJ3NFA4_9FLAO</name>
<gene>
    <name evidence="1" type="ORF">BAY32_18395</name>
</gene>